<evidence type="ECO:0000313" key="3">
    <source>
        <dbReference type="Proteomes" id="UP000001640"/>
    </source>
</evidence>
<dbReference type="OMA" id="WSSVDWY"/>
<evidence type="ECO:0000313" key="2">
    <source>
        <dbReference type="EMBL" id="CCC70537.1"/>
    </source>
</evidence>
<dbReference type="AlphaFoldDB" id="G0VGB7"/>
<dbReference type="OrthoDB" id="4068467at2759"/>
<sequence length="766" mass="87848">MTETKTHFVKHISFDDLSPSLVDDQARELKSNNHHISFNNHFLHIPPQYNPLYASKDNIAETSVPSKDALSHIRPALQGPGSMFKIQSQQVVPQTIHTKKENPFGASSWSLDPQKEAMYRSRSESPMQARRKQLASGTIAKLPPPPEKSVLKKVQRRRSFSDIEDIDLDKLDLEMEKKMVQVTQNNTAKNSGSRKGYTQDLFANLNEVEDRIGNKRKNIPPEKKRAKSFAGMTDAELAQLEEFYISKGRSATSAMEKYDFGEQAPSNQFNDYKTDSANIPIVNKAVYDSLTLTYPSRPSITYRAISMTMENPEFDTFVTKTKERLHSKEKEAITALRTVSCYISGRRFTWATVDWYIENIAKDGDHVIIMTCIPEFETLVEKANYQAFRDRLNSDGTSPSISRSSKDSSFNKDGYESKISEGLYIEAIYQEARTKCRQILNYYAKRLENKKVKITIEMVKDNSSKRAVNAIEALYRPNLQLFSTVSTNIQIKFRNGNVKFPFFIMKHFFIPVFIVPFEFLNPNLLMDPSEKYELHEECTKIDDRLKWLDTTIKRTLKNPYIIRHEETHAPNTDDEESDEDDRSVASITEYFPVSKEQQRKIDSFERLGYVRPLPSRVILLQHSGLIFDKDGKKITQTSSRGSRRSSRIQFHDSNGIYQVKSLIDNTYSTQSSNGTPLTPRSGSEIRKTKSSVPSGIKHSNHSRIPKTHSHHTHLKKVKSAEDRKKERDKLKVKKSNNNVNTSDSSDEKKKSKKSFGSMFKKVFSSK</sequence>
<protein>
    <submittedName>
        <fullName evidence="2">Uncharacterized protein</fullName>
    </submittedName>
</protein>
<proteinExistence type="predicted"/>
<dbReference type="GeneID" id="96904186"/>
<gene>
    <name evidence="2" type="primary">NCAS0F00530</name>
    <name evidence="2" type="ordered locus">NCAS_0F00530</name>
</gene>
<feature type="region of interest" description="Disordered" evidence="1">
    <location>
        <begin position="666"/>
        <end position="766"/>
    </location>
</feature>
<dbReference type="RefSeq" id="XP_003676893.1">
    <property type="nucleotide sequence ID" value="XM_003676845.1"/>
</dbReference>
<dbReference type="HOGENOM" id="CLU_014122_0_0_1"/>
<feature type="compositionally biased region" description="Polar residues" evidence="1">
    <location>
        <begin position="666"/>
        <end position="681"/>
    </location>
</feature>
<name>G0VGB7_NAUCA</name>
<feature type="compositionally biased region" description="Low complexity" evidence="1">
    <location>
        <begin position="754"/>
        <end position="766"/>
    </location>
</feature>
<accession>G0VGB7</accession>
<dbReference type="Proteomes" id="UP000001640">
    <property type="component" value="Chromosome 6"/>
</dbReference>
<dbReference type="GO" id="GO:0032126">
    <property type="term" value="C:eisosome"/>
    <property type="evidence" value="ECO:0007669"/>
    <property type="project" value="EnsemblFungi"/>
</dbReference>
<reference key="2">
    <citation type="submission" date="2011-08" db="EMBL/GenBank/DDBJ databases">
        <title>Genome sequence of Naumovozyma castellii.</title>
        <authorList>
            <person name="Gordon J.L."/>
            <person name="Armisen D."/>
            <person name="Proux-Wera E."/>
            <person name="OhEigeartaigh S.S."/>
            <person name="Byrne K.P."/>
            <person name="Wolfe K.H."/>
        </authorList>
    </citation>
    <scope>NUCLEOTIDE SEQUENCE</scope>
    <source>
        <strain>Type strain:CBS 4309</strain>
    </source>
</reference>
<feature type="compositionally biased region" description="Basic residues" evidence="1">
    <location>
        <begin position="698"/>
        <end position="717"/>
    </location>
</feature>
<dbReference type="KEGG" id="ncs:NCAS_0F00530"/>
<dbReference type="InParanoid" id="G0VGB7"/>
<dbReference type="FunCoup" id="G0VGB7">
    <property type="interactions" value="131"/>
</dbReference>
<dbReference type="eggNOG" id="ENOG502QSA6">
    <property type="taxonomic scope" value="Eukaryota"/>
</dbReference>
<reference evidence="2 3" key="1">
    <citation type="journal article" date="2011" name="Proc. Natl. Acad. Sci. U.S.A.">
        <title>Evolutionary erosion of yeast sex chromosomes by mating-type switching accidents.</title>
        <authorList>
            <person name="Gordon J.L."/>
            <person name="Armisen D."/>
            <person name="Proux-Wera E."/>
            <person name="Oheigeartaigh S.S."/>
            <person name="Byrne K.P."/>
            <person name="Wolfe K.H."/>
        </authorList>
    </citation>
    <scope>NUCLEOTIDE SEQUENCE [LARGE SCALE GENOMIC DNA]</scope>
    <source>
        <strain evidence="3">ATCC 76901 / BCRC 22586 / CBS 4309 / NBRC 1992 / NRRL Y-12630</strain>
    </source>
</reference>
<evidence type="ECO:0000256" key="1">
    <source>
        <dbReference type="SAM" id="MobiDB-lite"/>
    </source>
</evidence>
<feature type="compositionally biased region" description="Basic and acidic residues" evidence="1">
    <location>
        <begin position="718"/>
        <end position="729"/>
    </location>
</feature>
<organism evidence="2 3">
    <name type="scientific">Naumovozyma castellii</name>
    <name type="common">Yeast</name>
    <name type="synonym">Saccharomyces castellii</name>
    <dbReference type="NCBI Taxonomy" id="27288"/>
    <lineage>
        <taxon>Eukaryota</taxon>
        <taxon>Fungi</taxon>
        <taxon>Dikarya</taxon>
        <taxon>Ascomycota</taxon>
        <taxon>Saccharomycotina</taxon>
        <taxon>Saccharomycetes</taxon>
        <taxon>Saccharomycetales</taxon>
        <taxon>Saccharomycetaceae</taxon>
        <taxon>Naumovozyma</taxon>
    </lineage>
</organism>
<keyword evidence="3" id="KW-1185">Reference proteome</keyword>
<dbReference type="EMBL" id="HE576757">
    <property type="protein sequence ID" value="CCC70537.1"/>
    <property type="molecule type" value="Genomic_DNA"/>
</dbReference>